<gene>
    <name evidence="2" type="ORF">ODALV1_LOCUS28879</name>
</gene>
<sequence length="252" mass="28945">MISFPSTARANKSSLPRTNQFRPATSSAASPQTFERLSKPKVKDKRWIPDRPSVYWLDYIIDPTPHKITDPEELMSYYECLQPKFPRMRRLSTPRPYYGSLYQEDQDERQKASLLSGIPVSALNYEPTERIKLLATPKPKTSREDDETGSRMRTTSSKRSLSSGRSLTPQNKGRYFDPHVDLARGDFPSRSKHGIHTNPGSTSKERTLPPINDSKPRTRSLSNHYTSKTVEDNQKAGKRRPMTRNRYSLKNN</sequence>
<feature type="compositionally biased region" description="Polar residues" evidence="1">
    <location>
        <begin position="219"/>
        <end position="228"/>
    </location>
</feature>
<proteinExistence type="predicted"/>
<evidence type="ECO:0000256" key="1">
    <source>
        <dbReference type="SAM" id="MobiDB-lite"/>
    </source>
</evidence>
<comment type="caution">
    <text evidence="2">The sequence shown here is derived from an EMBL/GenBank/DDBJ whole genome shotgun (WGS) entry which is preliminary data.</text>
</comment>
<accession>A0ABP1S1Z9</accession>
<dbReference type="Proteomes" id="UP001642540">
    <property type="component" value="Unassembled WGS sequence"/>
</dbReference>
<name>A0ABP1S1Z9_9HEXA</name>
<protein>
    <submittedName>
        <fullName evidence="2">Uncharacterized protein</fullName>
    </submittedName>
</protein>
<dbReference type="InterPro" id="IPR006623">
    <property type="entry name" value="THEG"/>
</dbReference>
<evidence type="ECO:0000313" key="3">
    <source>
        <dbReference type="Proteomes" id="UP001642540"/>
    </source>
</evidence>
<evidence type="ECO:0000313" key="2">
    <source>
        <dbReference type="EMBL" id="CAL8141858.1"/>
    </source>
</evidence>
<feature type="compositionally biased region" description="Polar residues" evidence="1">
    <location>
        <begin position="1"/>
        <end position="35"/>
    </location>
</feature>
<feature type="region of interest" description="Disordered" evidence="1">
    <location>
        <begin position="129"/>
        <end position="252"/>
    </location>
</feature>
<feature type="region of interest" description="Disordered" evidence="1">
    <location>
        <begin position="1"/>
        <end position="41"/>
    </location>
</feature>
<dbReference type="Pfam" id="PF14912">
    <property type="entry name" value="THEG"/>
    <property type="match status" value="2"/>
</dbReference>
<feature type="compositionally biased region" description="Basic and acidic residues" evidence="1">
    <location>
        <begin position="174"/>
        <end position="189"/>
    </location>
</feature>
<dbReference type="EMBL" id="CAXLJM020000148">
    <property type="protein sequence ID" value="CAL8141858.1"/>
    <property type="molecule type" value="Genomic_DNA"/>
</dbReference>
<organism evidence="2 3">
    <name type="scientific">Orchesella dallaii</name>
    <dbReference type="NCBI Taxonomy" id="48710"/>
    <lineage>
        <taxon>Eukaryota</taxon>
        <taxon>Metazoa</taxon>
        <taxon>Ecdysozoa</taxon>
        <taxon>Arthropoda</taxon>
        <taxon>Hexapoda</taxon>
        <taxon>Collembola</taxon>
        <taxon>Entomobryomorpha</taxon>
        <taxon>Entomobryoidea</taxon>
        <taxon>Orchesellidae</taxon>
        <taxon>Orchesellinae</taxon>
        <taxon>Orchesella</taxon>
    </lineage>
</organism>
<feature type="compositionally biased region" description="Low complexity" evidence="1">
    <location>
        <begin position="151"/>
        <end position="168"/>
    </location>
</feature>
<keyword evidence="3" id="KW-1185">Reference proteome</keyword>
<reference evidence="2 3" key="1">
    <citation type="submission" date="2024-08" db="EMBL/GenBank/DDBJ databases">
        <authorList>
            <person name="Cucini C."/>
            <person name="Frati F."/>
        </authorList>
    </citation>
    <scope>NUCLEOTIDE SEQUENCE [LARGE SCALE GENOMIC DNA]</scope>
</reference>